<comment type="caution">
    <text evidence="8">The sequence shown here is derived from an EMBL/GenBank/DDBJ whole genome shotgun (WGS) entry which is preliminary data.</text>
</comment>
<dbReference type="Proteomes" id="UP000279994">
    <property type="component" value="Unassembled WGS sequence"/>
</dbReference>
<evidence type="ECO:0000259" key="7">
    <source>
        <dbReference type="PROSITE" id="PS51462"/>
    </source>
</evidence>
<evidence type="ECO:0000313" key="8">
    <source>
        <dbReference type="EMBL" id="RNM15859.1"/>
    </source>
</evidence>
<comment type="cofactor">
    <cofactor evidence="1">
        <name>Mg(2+)</name>
        <dbReference type="ChEBI" id="CHEBI:18420"/>
    </cofactor>
</comment>
<keyword evidence="4" id="KW-0378">Hydrolase</keyword>
<dbReference type="GO" id="GO:0016817">
    <property type="term" value="F:hydrolase activity, acting on acid anhydrides"/>
    <property type="evidence" value="ECO:0007669"/>
    <property type="project" value="InterPro"/>
</dbReference>
<evidence type="ECO:0000256" key="5">
    <source>
        <dbReference type="ARBA" id="ARBA00022842"/>
    </source>
</evidence>
<dbReference type="EMBL" id="RJSF01000019">
    <property type="protein sequence ID" value="RNM15859.1"/>
    <property type="molecule type" value="Genomic_DNA"/>
</dbReference>
<dbReference type="GO" id="GO:0046872">
    <property type="term" value="F:metal ion binding"/>
    <property type="evidence" value="ECO:0007669"/>
    <property type="project" value="UniProtKB-KW"/>
</dbReference>
<evidence type="ECO:0000313" key="9">
    <source>
        <dbReference type="Proteomes" id="UP000279994"/>
    </source>
</evidence>
<feature type="binding site" evidence="6">
    <location>
        <position position="100"/>
    </location>
    <ligand>
        <name>Mg(2+)</name>
        <dbReference type="ChEBI" id="CHEBI:18420"/>
    </ligand>
</feature>
<dbReference type="AlphaFoldDB" id="A0A3N0GTW7"/>
<keyword evidence="3 6" id="KW-0479">Metal-binding</keyword>
<sequence>MSSRTRDGGPKPEQVPDEQVALVHRDGHVLGGAPRSVVRRDNLLHSATAVLVRDGSGHIYVHRRSDSKDWAPAHWDAAAGGVIVVGEEPEESAVRELGEELGITGVPLRALVTHLYQDEGTRCFEHAFEAVWSGPVRHQPEEVAEGRWMTLGELAGMLADPSIAFVPDTRQLLGRLADAGIGDYGTLASPG</sequence>
<dbReference type="Pfam" id="PF00293">
    <property type="entry name" value="NUDIX"/>
    <property type="match status" value="1"/>
</dbReference>
<comment type="similarity">
    <text evidence="2">Belongs to the Nudix hydrolase family.</text>
</comment>
<name>A0A3N0GTW7_9ACTN</name>
<evidence type="ECO:0000256" key="1">
    <source>
        <dbReference type="ARBA" id="ARBA00001946"/>
    </source>
</evidence>
<reference evidence="8 9" key="1">
    <citation type="submission" date="2018-11" db="EMBL/GenBank/DDBJ databases">
        <authorList>
            <person name="Li F."/>
        </authorList>
    </citation>
    <scope>NUCLEOTIDE SEQUENCE [LARGE SCALE GENOMIC DNA]</scope>
    <source>
        <strain evidence="8 9">Gsoil 818</strain>
    </source>
</reference>
<evidence type="ECO:0000256" key="4">
    <source>
        <dbReference type="ARBA" id="ARBA00022801"/>
    </source>
</evidence>
<dbReference type="InterPro" id="IPR015797">
    <property type="entry name" value="NUDIX_hydrolase-like_dom_sf"/>
</dbReference>
<dbReference type="SUPFAM" id="SSF55811">
    <property type="entry name" value="Nudix"/>
    <property type="match status" value="1"/>
</dbReference>
<dbReference type="Gene3D" id="3.90.79.10">
    <property type="entry name" value="Nucleoside Triphosphate Pyrophosphohydrolase"/>
    <property type="match status" value="1"/>
</dbReference>
<keyword evidence="5 6" id="KW-0460">Magnesium</keyword>
<gene>
    <name evidence="8" type="ORF">EFL26_06715</name>
</gene>
<dbReference type="InterPro" id="IPR000086">
    <property type="entry name" value="NUDIX_hydrolase_dom"/>
</dbReference>
<evidence type="ECO:0000256" key="3">
    <source>
        <dbReference type="ARBA" id="ARBA00022723"/>
    </source>
</evidence>
<feature type="domain" description="Nudix hydrolase" evidence="7">
    <location>
        <begin position="43"/>
        <end position="171"/>
    </location>
</feature>
<dbReference type="InterPro" id="IPR024195">
    <property type="entry name" value="NUDIX_hydrolase_YfcD_pred"/>
</dbReference>
<accession>A0A3N0GTW7</accession>
<organism evidence="8 9">
    <name type="scientific">Nocardioides pocheonensis</name>
    <dbReference type="NCBI Taxonomy" id="661485"/>
    <lineage>
        <taxon>Bacteria</taxon>
        <taxon>Bacillati</taxon>
        <taxon>Actinomycetota</taxon>
        <taxon>Actinomycetes</taxon>
        <taxon>Propionibacteriales</taxon>
        <taxon>Nocardioidaceae</taxon>
        <taxon>Nocardioides</taxon>
    </lineage>
</organism>
<proteinExistence type="inferred from homology"/>
<evidence type="ECO:0000256" key="2">
    <source>
        <dbReference type="ARBA" id="ARBA00005582"/>
    </source>
</evidence>
<dbReference type="RefSeq" id="WP_123222111.1">
    <property type="nucleotide sequence ID" value="NZ_RJSF01000019.1"/>
</dbReference>
<dbReference type="CDD" id="cd04697">
    <property type="entry name" value="NUDIX_Hydrolase"/>
    <property type="match status" value="1"/>
</dbReference>
<keyword evidence="9" id="KW-1185">Reference proteome</keyword>
<feature type="binding site" evidence="6">
    <location>
        <position position="96"/>
    </location>
    <ligand>
        <name>Mg(2+)</name>
        <dbReference type="ChEBI" id="CHEBI:18420"/>
    </ligand>
</feature>
<dbReference type="PIRSF" id="PIRSF017340">
    <property type="entry name" value="Nudix_hydro"/>
    <property type="match status" value="1"/>
</dbReference>
<evidence type="ECO:0000256" key="6">
    <source>
        <dbReference type="PIRSR" id="PIRSR017340-1"/>
    </source>
</evidence>
<dbReference type="PANTHER" id="PTHR10885">
    <property type="entry name" value="ISOPENTENYL-DIPHOSPHATE DELTA-ISOMERASE"/>
    <property type="match status" value="1"/>
</dbReference>
<protein>
    <submittedName>
        <fullName evidence="8">NUDIX domain-containing protein</fullName>
    </submittedName>
</protein>
<dbReference type="OrthoDB" id="67499at2"/>
<dbReference type="PANTHER" id="PTHR10885:SF0">
    <property type="entry name" value="ISOPENTENYL-DIPHOSPHATE DELTA-ISOMERASE"/>
    <property type="match status" value="1"/>
</dbReference>
<dbReference type="PROSITE" id="PS51462">
    <property type="entry name" value="NUDIX"/>
    <property type="match status" value="1"/>
</dbReference>